<sequence length="88" mass="10379">MPRPFNEHILWKGKIQESNYPAPLRKPPMDLPIVNHIVGGTIYDPNIYRNINKSYAAYSAEYWKGVLERRAEYRKINAVPLNNYIVKY</sequence>
<name>A0A6C0K775_9ZZZZ</name>
<organism evidence="1">
    <name type="scientific">viral metagenome</name>
    <dbReference type="NCBI Taxonomy" id="1070528"/>
    <lineage>
        <taxon>unclassified sequences</taxon>
        <taxon>metagenomes</taxon>
        <taxon>organismal metagenomes</taxon>
    </lineage>
</organism>
<reference evidence="1" key="1">
    <citation type="journal article" date="2020" name="Nature">
        <title>Giant virus diversity and host interactions through global metagenomics.</title>
        <authorList>
            <person name="Schulz F."/>
            <person name="Roux S."/>
            <person name="Paez-Espino D."/>
            <person name="Jungbluth S."/>
            <person name="Walsh D.A."/>
            <person name="Denef V.J."/>
            <person name="McMahon K.D."/>
            <person name="Konstantinidis K.T."/>
            <person name="Eloe-Fadrosh E.A."/>
            <person name="Kyrpides N.C."/>
            <person name="Woyke T."/>
        </authorList>
    </citation>
    <scope>NUCLEOTIDE SEQUENCE</scope>
    <source>
        <strain evidence="1">GVMAG-S-1101171-110</strain>
    </source>
</reference>
<dbReference type="AlphaFoldDB" id="A0A6C0K775"/>
<proteinExistence type="predicted"/>
<evidence type="ECO:0000313" key="1">
    <source>
        <dbReference type="EMBL" id="QHU12118.1"/>
    </source>
</evidence>
<protein>
    <submittedName>
        <fullName evidence="1">Uncharacterized protein</fullName>
    </submittedName>
</protein>
<dbReference type="EMBL" id="MN740798">
    <property type="protein sequence ID" value="QHU12118.1"/>
    <property type="molecule type" value="Genomic_DNA"/>
</dbReference>
<accession>A0A6C0K775</accession>